<gene>
    <name evidence="1" type="ORF">HDC13362</name>
</gene>
<dbReference type="AlphaFoldDB" id="Q6IK51"/>
<sequence>MTGKEFFIGASDSQFTRASFGAPCWVNGQERCQEVCAGYGSSIRFEFEFELARHLDFSNSHLGWFIESQHGIQRNLNYSYVRLKAAFAAAAAFRV</sequence>
<evidence type="ECO:0000313" key="1">
    <source>
        <dbReference type="EMBL" id="DAA04021.1"/>
    </source>
</evidence>
<protein>
    <submittedName>
        <fullName evidence="1">HDC13362</fullName>
    </submittedName>
</protein>
<accession>Q6IK51</accession>
<name>Q6IK51_DROME</name>
<proteinExistence type="predicted"/>
<reference evidence="1" key="1">
    <citation type="journal article" date="2003" name="Genome Biol.">
        <title>An integrated gene annotation and transcriptional profiling approach towards the full gene content of the Drosophila genome.</title>
        <authorList>
            <person name="Hild M."/>
            <person name="Beckmann B."/>
            <person name="Haas S.A."/>
            <person name="Koch B."/>
            <person name="Solovyev V."/>
            <person name="Busold C."/>
            <person name="Fellenberg K."/>
            <person name="Boutros M."/>
            <person name="Vingron M."/>
            <person name="Sauer F."/>
            <person name="Hoheisel J.D."/>
            <person name="Paro R."/>
        </authorList>
    </citation>
    <scope>NUCLEOTIDE SEQUENCE</scope>
</reference>
<organism evidence="1">
    <name type="scientific">Drosophila melanogaster</name>
    <name type="common">Fruit fly</name>
    <dbReference type="NCBI Taxonomy" id="7227"/>
    <lineage>
        <taxon>Eukaryota</taxon>
        <taxon>Metazoa</taxon>
        <taxon>Ecdysozoa</taxon>
        <taxon>Arthropoda</taxon>
        <taxon>Hexapoda</taxon>
        <taxon>Insecta</taxon>
        <taxon>Pterygota</taxon>
        <taxon>Neoptera</taxon>
        <taxon>Endopterygota</taxon>
        <taxon>Diptera</taxon>
        <taxon>Brachycera</taxon>
        <taxon>Muscomorpha</taxon>
        <taxon>Ephydroidea</taxon>
        <taxon>Drosophilidae</taxon>
        <taxon>Drosophila</taxon>
        <taxon>Sophophora</taxon>
    </lineage>
</organism>
<dbReference type="EMBL" id="BK002515">
    <property type="protein sequence ID" value="DAA04021.1"/>
    <property type="molecule type" value="Genomic_DNA"/>
</dbReference>